<evidence type="ECO:0000313" key="10">
    <source>
        <dbReference type="Proteomes" id="UP001142400"/>
    </source>
</evidence>
<dbReference type="SUPFAM" id="SSF48264">
    <property type="entry name" value="Cytochrome P450"/>
    <property type="match status" value="1"/>
</dbReference>
<dbReference type="PROSITE" id="PS00086">
    <property type="entry name" value="CYTOCHROME_P450"/>
    <property type="match status" value="1"/>
</dbReference>
<dbReference type="Pfam" id="PF00067">
    <property type="entry name" value="p450"/>
    <property type="match status" value="1"/>
</dbReference>
<dbReference type="PRINTS" id="PR00359">
    <property type="entry name" value="BP450"/>
</dbReference>
<dbReference type="PRINTS" id="PR00385">
    <property type="entry name" value="P450"/>
</dbReference>
<name>A0A9X2RZ07_STRMQ</name>
<dbReference type="FunFam" id="1.10.630.10:FF:000018">
    <property type="entry name" value="Cytochrome P450 monooxygenase"/>
    <property type="match status" value="1"/>
</dbReference>
<evidence type="ECO:0000256" key="4">
    <source>
        <dbReference type="ARBA" id="ARBA00023002"/>
    </source>
</evidence>
<comment type="caution">
    <text evidence="9">The sequence shown here is derived from an EMBL/GenBank/DDBJ whole genome shotgun (WGS) entry which is preliminary data.</text>
</comment>
<dbReference type="InterPro" id="IPR002397">
    <property type="entry name" value="Cyt_P450_B"/>
</dbReference>
<evidence type="ECO:0000256" key="6">
    <source>
        <dbReference type="ARBA" id="ARBA00023033"/>
    </source>
</evidence>
<proteinExistence type="inferred from homology"/>
<keyword evidence="6 7" id="KW-0503">Monooxygenase</keyword>
<feature type="region of interest" description="Disordered" evidence="8">
    <location>
        <begin position="1"/>
        <end position="28"/>
    </location>
</feature>
<dbReference type="EMBL" id="JANIIC010000088">
    <property type="protein sequence ID" value="MCQ8835693.1"/>
    <property type="molecule type" value="Genomic_DNA"/>
</dbReference>
<dbReference type="GO" id="GO:0004497">
    <property type="term" value="F:monooxygenase activity"/>
    <property type="evidence" value="ECO:0007669"/>
    <property type="project" value="UniProtKB-KW"/>
</dbReference>
<comment type="similarity">
    <text evidence="1 7">Belongs to the cytochrome P450 family.</text>
</comment>
<dbReference type="GO" id="GO:0020037">
    <property type="term" value="F:heme binding"/>
    <property type="evidence" value="ECO:0007669"/>
    <property type="project" value="InterPro"/>
</dbReference>
<dbReference type="InterPro" id="IPR001128">
    <property type="entry name" value="Cyt_P450"/>
</dbReference>
<dbReference type="InterPro" id="IPR017972">
    <property type="entry name" value="Cyt_P450_CS"/>
</dbReference>
<dbReference type="Proteomes" id="UP001142400">
    <property type="component" value="Unassembled WGS sequence"/>
</dbReference>
<sequence>MSSSITPLLHPETARQCPFAPPAPYTERREEQPLSRIVLWDGSTPWLATRFDDVRRILKDSRFSADTSRPGYPFRSAGLRALTEGRRNFGQMDDPEHGRLRGMLAGEFTLSRMERLRPEIQRIVDGFIDQLADRTPPADLVSEFALPIPSLVICRLLGAPYSDRAFFQKHSMTLLDRSRNEGEVANAESELSRFLSELVDQKSSDPQDDLLSRLVAEREATGQLTRAEIVGIARLLLVAGHETTANMIALSALALLTHPEQLAAVRNDPALVKGSVEELLRYLSVAQTGLSRVAVEDIEWGDETIRAGEGIVCMLNTANRDPRQFTSPDDLDVRRDARSHVAFGFGVHHCLGHPLARLELQVALETLLRRLPNLRLAVSPDELSYRYEMAVFGVRELPVAW</sequence>
<keyword evidence="10" id="KW-1185">Reference proteome</keyword>
<evidence type="ECO:0000256" key="5">
    <source>
        <dbReference type="ARBA" id="ARBA00023004"/>
    </source>
</evidence>
<dbReference type="GO" id="GO:0016705">
    <property type="term" value="F:oxidoreductase activity, acting on paired donors, with incorporation or reduction of molecular oxygen"/>
    <property type="evidence" value="ECO:0007669"/>
    <property type="project" value="InterPro"/>
</dbReference>
<dbReference type="InterPro" id="IPR036396">
    <property type="entry name" value="Cyt_P450_sf"/>
</dbReference>
<keyword evidence="5 7" id="KW-0408">Iron</keyword>
<evidence type="ECO:0000256" key="7">
    <source>
        <dbReference type="RuleBase" id="RU000461"/>
    </source>
</evidence>
<evidence type="ECO:0000256" key="8">
    <source>
        <dbReference type="SAM" id="MobiDB-lite"/>
    </source>
</evidence>
<evidence type="ECO:0000256" key="1">
    <source>
        <dbReference type="ARBA" id="ARBA00010617"/>
    </source>
</evidence>
<reference evidence="9" key="1">
    <citation type="submission" date="2022-06" db="EMBL/GenBank/DDBJ databases">
        <title>WGS of actinobacteria.</title>
        <authorList>
            <person name="Thawai C."/>
        </authorList>
    </citation>
    <scope>NUCLEOTIDE SEQUENCE</scope>
    <source>
        <strain evidence="9">DSM 42010</strain>
    </source>
</reference>
<keyword evidence="2 7" id="KW-0349">Heme</keyword>
<gene>
    <name evidence="9" type="ORF">NQU54_43450</name>
</gene>
<dbReference type="RefSeq" id="WP_257635815.1">
    <property type="nucleotide sequence ID" value="NZ_JANIIC010000088.1"/>
</dbReference>
<dbReference type="PANTHER" id="PTHR46696:SF1">
    <property type="entry name" value="CYTOCHROME P450 YJIB-RELATED"/>
    <property type="match status" value="1"/>
</dbReference>
<dbReference type="CDD" id="cd11030">
    <property type="entry name" value="CYP105-like"/>
    <property type="match status" value="1"/>
</dbReference>
<keyword evidence="3 7" id="KW-0479">Metal-binding</keyword>
<evidence type="ECO:0000313" key="9">
    <source>
        <dbReference type="EMBL" id="MCQ8835693.1"/>
    </source>
</evidence>
<dbReference type="Gene3D" id="1.10.630.10">
    <property type="entry name" value="Cytochrome P450"/>
    <property type="match status" value="1"/>
</dbReference>
<keyword evidence="4 7" id="KW-0560">Oxidoreductase</keyword>
<organism evidence="9 10">
    <name type="scientific">Streptomyces malaysiensis subsp. samsunensis</name>
    <dbReference type="NCBI Taxonomy" id="459658"/>
    <lineage>
        <taxon>Bacteria</taxon>
        <taxon>Bacillati</taxon>
        <taxon>Actinomycetota</taxon>
        <taxon>Actinomycetes</taxon>
        <taxon>Kitasatosporales</taxon>
        <taxon>Streptomycetaceae</taxon>
        <taxon>Streptomyces</taxon>
        <taxon>Streptomyces violaceusniger group</taxon>
    </lineage>
</organism>
<dbReference type="AlphaFoldDB" id="A0A9X2RZ07"/>
<protein>
    <submittedName>
        <fullName evidence="9">Cytochrome P450</fullName>
    </submittedName>
</protein>
<evidence type="ECO:0000256" key="2">
    <source>
        <dbReference type="ARBA" id="ARBA00022617"/>
    </source>
</evidence>
<accession>A0A9X2RZ07</accession>
<dbReference type="PANTHER" id="PTHR46696">
    <property type="entry name" value="P450, PUTATIVE (EUROFUNG)-RELATED"/>
    <property type="match status" value="1"/>
</dbReference>
<evidence type="ECO:0000256" key="3">
    <source>
        <dbReference type="ARBA" id="ARBA00022723"/>
    </source>
</evidence>
<dbReference type="GO" id="GO:0005506">
    <property type="term" value="F:iron ion binding"/>
    <property type="evidence" value="ECO:0007669"/>
    <property type="project" value="InterPro"/>
</dbReference>